<organism evidence="2 3">
    <name type="scientific">Duncaniella freteri</name>
    <dbReference type="NCBI Taxonomy" id="2530391"/>
    <lineage>
        <taxon>Bacteria</taxon>
        <taxon>Pseudomonadati</taxon>
        <taxon>Bacteroidota</taxon>
        <taxon>Bacteroidia</taxon>
        <taxon>Bacteroidales</taxon>
        <taxon>Muribaculaceae</taxon>
        <taxon>Duncaniella</taxon>
    </lineage>
</organism>
<keyword evidence="2" id="KW-0482">Metalloprotease</keyword>
<feature type="transmembrane region" description="Helical" evidence="1">
    <location>
        <begin position="185"/>
        <end position="208"/>
    </location>
</feature>
<dbReference type="GO" id="GO:0008237">
    <property type="term" value="F:metallopeptidase activity"/>
    <property type="evidence" value="ECO:0007669"/>
    <property type="project" value="UniProtKB-KW"/>
</dbReference>
<feature type="transmembrane region" description="Helical" evidence="1">
    <location>
        <begin position="118"/>
        <end position="137"/>
    </location>
</feature>
<keyword evidence="2" id="KW-0378">Hydrolase</keyword>
<dbReference type="EMBL" id="SJSA01000001">
    <property type="protein sequence ID" value="TGG40793.1"/>
    <property type="molecule type" value="Genomic_DNA"/>
</dbReference>
<keyword evidence="3" id="KW-1185">Reference proteome</keyword>
<dbReference type="GO" id="GO:0006508">
    <property type="term" value="P:proteolysis"/>
    <property type="evidence" value="ECO:0007669"/>
    <property type="project" value="UniProtKB-KW"/>
</dbReference>
<dbReference type="PANTHER" id="PTHR36844">
    <property type="entry name" value="PROTEASE PRSW"/>
    <property type="match status" value="1"/>
</dbReference>
<name>A0A4Z0VBF5_9BACT</name>
<keyword evidence="1" id="KW-0472">Membrane</keyword>
<feature type="transmembrane region" description="Helical" evidence="1">
    <location>
        <begin position="94"/>
        <end position="112"/>
    </location>
</feature>
<keyword evidence="2" id="KW-0645">Protease</keyword>
<keyword evidence="1" id="KW-1133">Transmembrane helix</keyword>
<keyword evidence="1" id="KW-0812">Transmembrane</keyword>
<feature type="transmembrane region" description="Helical" evidence="1">
    <location>
        <begin position="257"/>
        <end position="278"/>
    </location>
</feature>
<protein>
    <submittedName>
        <fullName evidence="2">PrsW family intramembrane metalloprotease</fullName>
    </submittedName>
</protein>
<comment type="caution">
    <text evidence="2">The sequence shown here is derived from an EMBL/GenBank/DDBJ whole genome shotgun (WGS) entry which is preliminary data.</text>
</comment>
<dbReference type="PANTHER" id="PTHR36844:SF1">
    <property type="entry name" value="PROTEASE PRSW"/>
    <property type="match status" value="1"/>
</dbReference>
<reference evidence="2 3" key="1">
    <citation type="submission" date="2019-02" db="EMBL/GenBank/DDBJ databases">
        <title>Isolation and identification of novel species under the genus Muribaculum.</title>
        <authorList>
            <person name="Miyake S."/>
            <person name="Ding Y."/>
            <person name="Low A."/>
            <person name="Soh M."/>
            <person name="Seedorf H."/>
        </authorList>
    </citation>
    <scope>NUCLEOTIDE SEQUENCE [LARGE SCALE GENOMIC DNA]</scope>
    <source>
        <strain evidence="2 3">TLL-A3</strain>
    </source>
</reference>
<dbReference type="InterPro" id="IPR026898">
    <property type="entry name" value="PrsW"/>
</dbReference>
<evidence type="ECO:0000313" key="3">
    <source>
        <dbReference type="Proteomes" id="UP000297635"/>
    </source>
</evidence>
<feature type="transmembrane region" description="Helical" evidence="1">
    <location>
        <begin position="312"/>
        <end position="334"/>
    </location>
</feature>
<feature type="transmembrane region" description="Helical" evidence="1">
    <location>
        <begin position="290"/>
        <end position="306"/>
    </location>
</feature>
<evidence type="ECO:0000256" key="1">
    <source>
        <dbReference type="SAM" id="Phobius"/>
    </source>
</evidence>
<evidence type="ECO:0000313" key="2">
    <source>
        <dbReference type="EMBL" id="TGG40793.1"/>
    </source>
</evidence>
<dbReference type="Pfam" id="PF13367">
    <property type="entry name" value="PrsW-protease"/>
    <property type="match status" value="1"/>
</dbReference>
<gene>
    <name evidence="2" type="ORF">EZ315_09005</name>
</gene>
<proteinExistence type="predicted"/>
<dbReference type="GeneID" id="82149927"/>
<feature type="transmembrane region" description="Helical" evidence="1">
    <location>
        <begin position="220"/>
        <end position="237"/>
    </location>
</feature>
<dbReference type="Proteomes" id="UP000297635">
    <property type="component" value="Unassembled WGS sequence"/>
</dbReference>
<sequence>MRYYILRNNTEYGPYEVAVLKQYVDDGRILLHDQAKDSNTGVMNTVGYYLRRNNAKVKIKSKGSFVDQLKAIGSELILPVGLLKSKQWLSDKRLLLLALIGLGPSVIMLLPIHGFGVFYAVALYFSAIWGLFFYYFFKTQQVRLKITLSVFFLTQGFVFILWDVLGLPSLNPFYQLIDTVFILDLFGYIFGVGLTEELVKLLPLLLIYRFAKEPLQPKTLVFYGLMSGIAFGVFEGVQYQMSVNIQLDYTSSFFMNIARLTSLPFIHAIWTGIAGYFIGFAKLYPLYRHALYFLAISIPSVMHGLYDTFCSSYLGMLIALPITFIAVFLLTTYLRQAQDYQTKLIK</sequence>
<feature type="transmembrane region" description="Helical" evidence="1">
    <location>
        <begin position="144"/>
        <end position="165"/>
    </location>
</feature>
<accession>A0A4Z0VBF5</accession>
<dbReference type="AlphaFoldDB" id="A0A4Z0VBF5"/>
<dbReference type="RefSeq" id="WP_135471759.1">
    <property type="nucleotide sequence ID" value="NZ_SJSA01000001.1"/>
</dbReference>